<keyword evidence="5 17" id="KW-0812">Transmembrane</keyword>
<dbReference type="Gene3D" id="2.70.170.10">
    <property type="entry name" value="Neurotransmitter-gated ion-channel ligand-binding domain"/>
    <property type="match status" value="1"/>
</dbReference>
<dbReference type="InterPro" id="IPR036734">
    <property type="entry name" value="Neur_chan_lig-bd_sf"/>
</dbReference>
<dbReference type="InterPro" id="IPR006201">
    <property type="entry name" value="Neur_channel"/>
</dbReference>
<keyword evidence="8 17" id="KW-0406">Ion transport</keyword>
<feature type="transmembrane region" description="Helical" evidence="17">
    <location>
        <begin position="271"/>
        <end position="288"/>
    </location>
</feature>
<evidence type="ECO:0000256" key="10">
    <source>
        <dbReference type="ARBA" id="ARBA00023157"/>
    </source>
</evidence>
<dbReference type="PRINTS" id="PR00252">
    <property type="entry name" value="NRIONCHANNEL"/>
</dbReference>
<keyword evidence="3 17" id="KW-0813">Transport</keyword>
<dbReference type="CDD" id="cd18997">
    <property type="entry name" value="LGIC_ECD_nAChR"/>
    <property type="match status" value="1"/>
</dbReference>
<evidence type="ECO:0000256" key="9">
    <source>
        <dbReference type="ARBA" id="ARBA00023136"/>
    </source>
</evidence>
<dbReference type="InterPro" id="IPR036719">
    <property type="entry name" value="Neuro-gated_channel_TM_sf"/>
</dbReference>
<evidence type="ECO:0000256" key="3">
    <source>
        <dbReference type="ARBA" id="ARBA00022448"/>
    </source>
</evidence>
<dbReference type="InterPro" id="IPR018000">
    <property type="entry name" value="Neurotransmitter_ion_chnl_CS"/>
</dbReference>
<evidence type="ECO:0000256" key="7">
    <source>
        <dbReference type="ARBA" id="ARBA00023018"/>
    </source>
</evidence>
<dbReference type="CDD" id="cd19051">
    <property type="entry name" value="LGIC_TM_cation"/>
    <property type="match status" value="1"/>
</dbReference>
<dbReference type="Pfam" id="PF02931">
    <property type="entry name" value="Neur_chan_LBD"/>
    <property type="match status" value="1"/>
</dbReference>
<evidence type="ECO:0000256" key="15">
    <source>
        <dbReference type="ARBA" id="ARBA00023303"/>
    </source>
</evidence>
<keyword evidence="12" id="KW-0325">Glycoprotein</keyword>
<evidence type="ECO:0000313" key="20">
    <source>
        <dbReference type="EMBL" id="GFY59142.1"/>
    </source>
</evidence>
<dbReference type="AlphaFoldDB" id="A0A8X6XUR8"/>
<dbReference type="OrthoDB" id="5975154at2759"/>
<keyword evidence="21" id="KW-1185">Reference proteome</keyword>
<dbReference type="SUPFAM" id="SSF63712">
    <property type="entry name" value="Nicotinic receptor ligand binding domain-like"/>
    <property type="match status" value="1"/>
</dbReference>
<dbReference type="SUPFAM" id="SSF90112">
    <property type="entry name" value="Neurotransmitter-gated ion-channel transmembrane pore"/>
    <property type="match status" value="1"/>
</dbReference>
<keyword evidence="6 17" id="KW-1133">Transmembrane helix</keyword>
<evidence type="ECO:0000259" key="18">
    <source>
        <dbReference type="Pfam" id="PF02931"/>
    </source>
</evidence>
<evidence type="ECO:0000313" key="21">
    <source>
        <dbReference type="Proteomes" id="UP000886998"/>
    </source>
</evidence>
<reference evidence="20" key="1">
    <citation type="submission" date="2020-08" db="EMBL/GenBank/DDBJ databases">
        <title>Multicomponent nature underlies the extraordinary mechanical properties of spider dragline silk.</title>
        <authorList>
            <person name="Kono N."/>
            <person name="Nakamura H."/>
            <person name="Mori M."/>
            <person name="Yoshida Y."/>
            <person name="Ohtoshi R."/>
            <person name="Malay A.D."/>
            <person name="Moran D.A.P."/>
            <person name="Tomita M."/>
            <person name="Numata K."/>
            <person name="Arakawa K."/>
        </authorList>
    </citation>
    <scope>NUCLEOTIDE SEQUENCE</scope>
</reference>
<keyword evidence="13" id="KW-0628">Postsynaptic cell membrane</keyword>
<comment type="subcellular location">
    <subcellularLocation>
        <location evidence="16">Postsynaptic cell membrane</location>
        <topology evidence="16">Multi-pass membrane protein</topology>
    </subcellularLocation>
</comment>
<evidence type="ECO:0000256" key="14">
    <source>
        <dbReference type="ARBA" id="ARBA00023286"/>
    </source>
</evidence>
<proteinExistence type="inferred from homology"/>
<feature type="transmembrane region" description="Helical" evidence="17">
    <location>
        <begin position="240"/>
        <end position="259"/>
    </location>
</feature>
<comment type="caution">
    <text evidence="20">The sequence shown here is derived from an EMBL/GenBank/DDBJ whole genome shotgun (WGS) entry which is preliminary data.</text>
</comment>
<dbReference type="GO" id="GO:0045211">
    <property type="term" value="C:postsynaptic membrane"/>
    <property type="evidence" value="ECO:0007669"/>
    <property type="project" value="UniProtKB-SubCell"/>
</dbReference>
<name>A0A8X6XUR8_9ARAC</name>
<keyword evidence="15 17" id="KW-0407">Ion channel</keyword>
<comment type="function">
    <text evidence="1">After binding acetylcholine, the AChR responds by an extensive change in conformation that affects all subunits and leads to opening of an ion-conducting channel across the plasma membrane.</text>
</comment>
<dbReference type="PROSITE" id="PS00236">
    <property type="entry name" value="NEUROTR_ION_CHANNEL"/>
    <property type="match status" value="1"/>
</dbReference>
<keyword evidence="10" id="KW-1015">Disulfide bond</keyword>
<evidence type="ECO:0000256" key="11">
    <source>
        <dbReference type="ARBA" id="ARBA00023170"/>
    </source>
</evidence>
<evidence type="ECO:0000259" key="19">
    <source>
        <dbReference type="Pfam" id="PF02932"/>
    </source>
</evidence>
<keyword evidence="4" id="KW-1003">Cell membrane</keyword>
<dbReference type="InterPro" id="IPR002394">
    <property type="entry name" value="Nicotinic_acetylcholine_rcpt"/>
</dbReference>
<accession>A0A8X6XUR8</accession>
<evidence type="ECO:0000256" key="13">
    <source>
        <dbReference type="ARBA" id="ARBA00023257"/>
    </source>
</evidence>
<dbReference type="Proteomes" id="UP000886998">
    <property type="component" value="Unassembled WGS sequence"/>
</dbReference>
<evidence type="ECO:0000256" key="1">
    <source>
        <dbReference type="ARBA" id="ARBA00003328"/>
    </source>
</evidence>
<dbReference type="Pfam" id="PF02932">
    <property type="entry name" value="Neur_chan_memb"/>
    <property type="match status" value="1"/>
</dbReference>
<evidence type="ECO:0000256" key="12">
    <source>
        <dbReference type="ARBA" id="ARBA00023180"/>
    </source>
</evidence>
<feature type="domain" description="Neurotransmitter-gated ion-channel transmembrane" evidence="19">
    <location>
        <begin position="246"/>
        <end position="303"/>
    </location>
</feature>
<organism evidence="20 21">
    <name type="scientific">Trichonephila inaurata madagascariensis</name>
    <dbReference type="NCBI Taxonomy" id="2747483"/>
    <lineage>
        <taxon>Eukaryota</taxon>
        <taxon>Metazoa</taxon>
        <taxon>Ecdysozoa</taxon>
        <taxon>Arthropoda</taxon>
        <taxon>Chelicerata</taxon>
        <taxon>Arachnida</taxon>
        <taxon>Araneae</taxon>
        <taxon>Araneomorphae</taxon>
        <taxon>Entelegynae</taxon>
        <taxon>Araneoidea</taxon>
        <taxon>Nephilidae</taxon>
        <taxon>Trichonephila</taxon>
        <taxon>Trichonephila inaurata</taxon>
    </lineage>
</organism>
<dbReference type="GO" id="GO:0004888">
    <property type="term" value="F:transmembrane signaling receptor activity"/>
    <property type="evidence" value="ECO:0007669"/>
    <property type="project" value="InterPro"/>
</dbReference>
<dbReference type="GO" id="GO:0022848">
    <property type="term" value="F:acetylcholine-gated monoatomic cation-selective channel activity"/>
    <property type="evidence" value="ECO:0007669"/>
    <property type="project" value="InterPro"/>
</dbReference>
<dbReference type="InterPro" id="IPR006029">
    <property type="entry name" value="Neurotrans-gated_channel_TM"/>
</dbReference>
<protein>
    <submittedName>
        <fullName evidence="20">Neuronal acetylcholine receptor subunit alpha-7</fullName>
    </submittedName>
</protein>
<dbReference type="PRINTS" id="PR00254">
    <property type="entry name" value="NICOTINICR"/>
</dbReference>
<dbReference type="Gene3D" id="1.20.58.390">
    <property type="entry name" value="Neurotransmitter-gated ion-channel transmembrane domain"/>
    <property type="match status" value="1"/>
</dbReference>
<sequence length="394" mass="45273">MQDYQQKCIMFSEISVMIIINVIMVTARDENEYRLTKYLLSNYDKSVRPARHTAEPVNVTFGLALTQIIDVDERNQILTTNCWLNQIWMDYGLLWNHTEFGGIKVVRIPADKVWRPDIILYNNADSQYNNAILSTNVIISSDGNLTWLSSAIFRSSCKINVAWFPFDEQNCSMKFASWSYDGFRVNVIIQTKEGDLSNYVENGEWDLITMLVERNEVYYSCCQEPYPDVTFHIVLRRRPLFYVFNLILPCMLITGIALLSFYMPSDSGEKVTLGITTLLSMTVFLMVIGESMPPTSDTVPLIVPESSILDFHAPNELSLFAVPVSIEIKIAAPFLAIRGVRDAMQTFPKRQQWSYVNTHLDTFIVTYYQPPQVQRTARILLIYPMDIVPYFSSA</sequence>
<evidence type="ECO:0000256" key="2">
    <source>
        <dbReference type="ARBA" id="ARBA00009237"/>
    </source>
</evidence>
<keyword evidence="9 17" id="KW-0472">Membrane</keyword>
<evidence type="ECO:0000256" key="16">
    <source>
        <dbReference type="ARBA" id="ARBA00034104"/>
    </source>
</evidence>
<dbReference type="FunFam" id="2.70.170.10:FF:000016">
    <property type="entry name" value="Nicotinic acetylcholine receptor subunit"/>
    <property type="match status" value="1"/>
</dbReference>
<evidence type="ECO:0000256" key="4">
    <source>
        <dbReference type="ARBA" id="ARBA00022475"/>
    </source>
</evidence>
<comment type="similarity">
    <text evidence="2">Belongs to the ligand-gated ion channel (TC 1.A.9) family. Acetylcholine receptor (TC 1.A.9.1) subfamily.</text>
</comment>
<dbReference type="PANTHER" id="PTHR18945">
    <property type="entry name" value="NEUROTRANSMITTER GATED ION CHANNEL"/>
    <property type="match status" value="1"/>
</dbReference>
<keyword evidence="7" id="KW-0770">Synapse</keyword>
<feature type="domain" description="Neurotransmitter-gated ion-channel ligand-binding" evidence="18">
    <location>
        <begin position="32"/>
        <end position="239"/>
    </location>
</feature>
<evidence type="ECO:0000256" key="6">
    <source>
        <dbReference type="ARBA" id="ARBA00022989"/>
    </source>
</evidence>
<dbReference type="InterPro" id="IPR038050">
    <property type="entry name" value="Neuro_actylchol_rec"/>
</dbReference>
<comment type="caution">
    <text evidence="17">Lacks conserved residue(s) required for the propagation of feature annotation.</text>
</comment>
<keyword evidence="14" id="KW-1071">Ligand-gated ion channel</keyword>
<evidence type="ECO:0000256" key="17">
    <source>
        <dbReference type="RuleBase" id="RU000687"/>
    </source>
</evidence>
<evidence type="ECO:0000256" key="5">
    <source>
        <dbReference type="ARBA" id="ARBA00022692"/>
    </source>
</evidence>
<evidence type="ECO:0000256" key="8">
    <source>
        <dbReference type="ARBA" id="ARBA00023065"/>
    </source>
</evidence>
<dbReference type="InterPro" id="IPR006202">
    <property type="entry name" value="Neur_chan_lig-bd"/>
</dbReference>
<dbReference type="NCBIfam" id="TIGR00860">
    <property type="entry name" value="LIC"/>
    <property type="match status" value="1"/>
</dbReference>
<keyword evidence="11 20" id="KW-0675">Receptor</keyword>
<gene>
    <name evidence="20" type="primary">CHRNA7</name>
    <name evidence="20" type="ORF">TNIN_119421</name>
</gene>
<dbReference type="EMBL" id="BMAV01012452">
    <property type="protein sequence ID" value="GFY59142.1"/>
    <property type="molecule type" value="Genomic_DNA"/>
</dbReference>